<dbReference type="Pfam" id="PF00263">
    <property type="entry name" value="Secretin"/>
    <property type="match status" value="1"/>
</dbReference>
<dbReference type="InterPro" id="IPR051808">
    <property type="entry name" value="Type_IV_pilus_biogenesis"/>
</dbReference>
<dbReference type="PANTHER" id="PTHR30604">
    <property type="entry name" value="PROTEIN TRANSPORT PROTEIN HOFQ"/>
    <property type="match status" value="1"/>
</dbReference>
<dbReference type="Pfam" id="PF07660">
    <property type="entry name" value="STN"/>
    <property type="match status" value="1"/>
</dbReference>
<comment type="similarity">
    <text evidence="7">Belongs to the bacterial secretin family.</text>
</comment>
<organism evidence="10 11">
    <name type="scientific">Methylomonas koyamae</name>
    <dbReference type="NCBI Taxonomy" id="702114"/>
    <lineage>
        <taxon>Bacteria</taxon>
        <taxon>Pseudomonadati</taxon>
        <taxon>Pseudomonadota</taxon>
        <taxon>Gammaproteobacteria</taxon>
        <taxon>Methylococcales</taxon>
        <taxon>Methylococcaceae</taxon>
        <taxon>Methylomonas</taxon>
    </lineage>
</organism>
<evidence type="ECO:0000256" key="3">
    <source>
        <dbReference type="ARBA" id="ARBA00022729"/>
    </source>
</evidence>
<dbReference type="SMART" id="SM00965">
    <property type="entry name" value="STN"/>
    <property type="match status" value="1"/>
</dbReference>
<dbReference type="Gene3D" id="3.30.1370.130">
    <property type="match status" value="1"/>
</dbReference>
<dbReference type="InterPro" id="IPR004846">
    <property type="entry name" value="T2SS/T3SS_dom"/>
</dbReference>
<dbReference type="Gene3D" id="2.60.40.3470">
    <property type="match status" value="1"/>
</dbReference>
<evidence type="ECO:0000256" key="1">
    <source>
        <dbReference type="ARBA" id="ARBA00004370"/>
    </source>
</evidence>
<evidence type="ECO:0000256" key="4">
    <source>
        <dbReference type="ARBA" id="ARBA00022927"/>
    </source>
</evidence>
<reference evidence="11" key="1">
    <citation type="submission" date="2016-03" db="EMBL/GenBank/DDBJ databases">
        <authorList>
            <person name="Heylen K."/>
            <person name="De Vos P."/>
            <person name="Vekeman B."/>
        </authorList>
    </citation>
    <scope>NUCLEOTIDE SEQUENCE [LARGE SCALE GENOMIC DNA]</scope>
    <source>
        <strain evidence="11">R-45383</strain>
    </source>
</reference>
<dbReference type="NCBIfam" id="TIGR02515">
    <property type="entry name" value="IV_pilus_PilQ"/>
    <property type="match status" value="1"/>
</dbReference>
<dbReference type="InterPro" id="IPR005644">
    <property type="entry name" value="NolW-like"/>
</dbReference>
<dbReference type="Gene3D" id="2.60.40.3500">
    <property type="match status" value="1"/>
</dbReference>
<dbReference type="InterPro" id="IPR021731">
    <property type="entry name" value="AMIN_dom"/>
</dbReference>
<comment type="caution">
    <text evidence="10">The sequence shown here is derived from an EMBL/GenBank/DDBJ whole genome shotgun (WGS) entry which is preliminary data.</text>
</comment>
<dbReference type="Proteomes" id="UP000077628">
    <property type="component" value="Unassembled WGS sequence"/>
</dbReference>
<dbReference type="RefSeq" id="WP_064024037.1">
    <property type="nucleotide sequence ID" value="NZ_LUUK01000009.1"/>
</dbReference>
<proteinExistence type="inferred from homology"/>
<keyword evidence="3" id="KW-0732">Signal</keyword>
<dbReference type="AlphaFoldDB" id="A0A177PF09"/>
<keyword evidence="2 8" id="KW-0813">Transport</keyword>
<keyword evidence="6" id="KW-0998">Cell outer membrane</keyword>
<dbReference type="GO" id="GO:0009306">
    <property type="term" value="P:protein secretion"/>
    <property type="evidence" value="ECO:0007669"/>
    <property type="project" value="InterPro"/>
</dbReference>
<evidence type="ECO:0000256" key="7">
    <source>
        <dbReference type="RuleBase" id="RU004003"/>
    </source>
</evidence>
<dbReference type="EMBL" id="LUUK01000009">
    <property type="protein sequence ID" value="OAI28761.1"/>
    <property type="molecule type" value="Genomic_DNA"/>
</dbReference>
<dbReference type="PRINTS" id="PR00811">
    <property type="entry name" value="BCTERIALGSPD"/>
</dbReference>
<evidence type="ECO:0000256" key="5">
    <source>
        <dbReference type="ARBA" id="ARBA00023136"/>
    </source>
</evidence>
<evidence type="ECO:0000313" key="11">
    <source>
        <dbReference type="Proteomes" id="UP000077628"/>
    </source>
</evidence>
<evidence type="ECO:0000256" key="8">
    <source>
        <dbReference type="RuleBase" id="RU004004"/>
    </source>
</evidence>
<evidence type="ECO:0000256" key="6">
    <source>
        <dbReference type="ARBA" id="ARBA00023237"/>
    </source>
</evidence>
<dbReference type="InterPro" id="IPR038591">
    <property type="entry name" value="NolW-like_sf"/>
</dbReference>
<keyword evidence="11" id="KW-1185">Reference proteome</keyword>
<dbReference type="InterPro" id="IPR001775">
    <property type="entry name" value="GspD/PilQ"/>
</dbReference>
<keyword evidence="5" id="KW-0472">Membrane</keyword>
<dbReference type="OrthoDB" id="9775455at2"/>
<comment type="subcellular location">
    <subcellularLocation>
        <location evidence="8">Cell outer membrane</location>
    </subcellularLocation>
    <subcellularLocation>
        <location evidence="1">Membrane</location>
    </subcellularLocation>
</comment>
<protein>
    <submittedName>
        <fullName evidence="10">Pilus assembly protein PilQ</fullName>
    </submittedName>
</protein>
<dbReference type="GO" id="GO:0009279">
    <property type="term" value="C:cell outer membrane"/>
    <property type="evidence" value="ECO:0007669"/>
    <property type="project" value="UniProtKB-SubCell"/>
</dbReference>
<evidence type="ECO:0000256" key="2">
    <source>
        <dbReference type="ARBA" id="ARBA00022448"/>
    </source>
</evidence>
<dbReference type="PANTHER" id="PTHR30604:SF1">
    <property type="entry name" value="DNA UTILIZATION PROTEIN HOFQ"/>
    <property type="match status" value="1"/>
</dbReference>
<gene>
    <name evidence="10" type="ORF">A1355_17355</name>
</gene>
<keyword evidence="4" id="KW-0653">Protein transport</keyword>
<evidence type="ECO:0000259" key="9">
    <source>
        <dbReference type="SMART" id="SM00965"/>
    </source>
</evidence>
<dbReference type="Pfam" id="PF11741">
    <property type="entry name" value="AMIN"/>
    <property type="match status" value="2"/>
</dbReference>
<feature type="domain" description="Secretin/TonB short N-terminal" evidence="9">
    <location>
        <begin position="315"/>
        <end position="363"/>
    </location>
</feature>
<dbReference type="STRING" id="702114.A1355_17355"/>
<sequence length="752" mass="79514">MAKLRNTLESQSAGAGRLWPLLLVLLLSLSLSLANAEDAAINNLEFSTLAGNQVQIQLDMVGEVVTPKIFETDNPNRIALDFAGVKSNLAKKSFPINQGAVGTVYAVEASGRTRVVVNLLEKVPYEIKAEAGKFYLVLKSAATVASVSQVSPLKQTAKDSVVSKFLPEQTIKTIDFRRGPNGEGRLLLGLSNANTVVDTKQNAGKVVLNFLNTKLPDALTKNFDVSDFATPVQKIEALSKGENVRLTITPNNENYEYSSYQADNLLTVEFRPLTPAEKEAQQKEKFPYIGNKLSLNFQDIEVRSVLQILADFTELNIIAADSVAGNVTLRLNDVPWDQALELILKSKGLAKRQSGNVVMVAPVAEIMKIEQEELDSKKIFEELEPLKTENIQINYAKAGEICGVLMGVGNSSQGGQSGAAGSSAGSGGGGGGGCGGGGGGGSGAGGQSGGAGQGGAISMRLLSPRGTAIVDARTNTLIVKDTAKAMEDIHKMVKLLDVPVRQVLIESRIVIADTSFAQNLGTKFGVANKGAAGGGKQYGFTASGAETSENSQILSDLGTALAASSGGSLAMTLARGADYMLNLEISALQDDGKGELVSNPRVMTSDRVLASIKQGVQIPYQTQSQATGPVTQLVDAVLELSVTPQITPSGSVIMQLDIKKDSPGTPLATGGNTTVPIDTRQLKTKVQVEDGETVVLGGIYESTVQDSYNSVPWLVDLPVVGWMFKKTVKTDNKKELLVFITPKVVKESLTVK</sequence>
<accession>A0A177PF09</accession>
<dbReference type="InterPro" id="IPR013355">
    <property type="entry name" value="Pilus_4_PilQ"/>
</dbReference>
<dbReference type="Pfam" id="PF03958">
    <property type="entry name" value="Secretin_N"/>
    <property type="match status" value="1"/>
</dbReference>
<dbReference type="Gene3D" id="3.30.1370.120">
    <property type="match status" value="1"/>
</dbReference>
<dbReference type="InterPro" id="IPR011662">
    <property type="entry name" value="Secretin/TonB_short_N"/>
</dbReference>
<evidence type="ECO:0000313" key="10">
    <source>
        <dbReference type="EMBL" id="OAI28761.1"/>
    </source>
</evidence>
<name>A0A177PF09_9GAMM</name>